<name>A0ABT4IEN3_9EURY</name>
<evidence type="ECO:0000313" key="2">
    <source>
        <dbReference type="EMBL" id="MCZ0860198.1"/>
    </source>
</evidence>
<dbReference type="InterPro" id="IPR052514">
    <property type="entry name" value="SAM-dependent_MTase"/>
</dbReference>
<feature type="domain" description="Methyltransferase FkbM" evidence="1">
    <location>
        <begin position="130"/>
        <end position="270"/>
    </location>
</feature>
<dbReference type="GO" id="GO:0008168">
    <property type="term" value="F:methyltransferase activity"/>
    <property type="evidence" value="ECO:0007669"/>
    <property type="project" value="UniProtKB-KW"/>
</dbReference>
<proteinExistence type="predicted"/>
<keyword evidence="3" id="KW-1185">Reference proteome</keyword>
<reference evidence="2" key="1">
    <citation type="submission" date="2022-12" db="EMBL/GenBank/DDBJ databases">
        <title>Isolation and characterisation of novel Methanocorpusculum spp. from native Australian herbivores indicates the genus is ancestrally host-associated.</title>
        <authorList>
            <person name="Volmer J.G."/>
            <person name="Soo R.M."/>
            <person name="Evans P.N."/>
            <person name="Hoedt E.C."/>
            <person name="Astorga Alsina A.L."/>
            <person name="Woodcroft B.J."/>
            <person name="Tyson G.W."/>
            <person name="Hugenholtz P."/>
            <person name="Morrison M."/>
        </authorList>
    </citation>
    <scope>NUCLEOTIDE SEQUENCE</scope>
    <source>
        <strain evidence="2">MG</strain>
    </source>
</reference>
<dbReference type="PANTHER" id="PTHR34203">
    <property type="entry name" value="METHYLTRANSFERASE, FKBM FAMILY PROTEIN"/>
    <property type="match status" value="1"/>
</dbReference>
<keyword evidence="2" id="KW-0808">Transferase</keyword>
<organism evidence="2 3">
    <name type="scientific">Methanocorpusculum petauri</name>
    <dbReference type="NCBI Taxonomy" id="3002863"/>
    <lineage>
        <taxon>Archaea</taxon>
        <taxon>Methanobacteriati</taxon>
        <taxon>Methanobacteriota</taxon>
        <taxon>Stenosarchaea group</taxon>
        <taxon>Methanomicrobia</taxon>
        <taxon>Methanomicrobiales</taxon>
        <taxon>Methanocorpusculaceae</taxon>
        <taxon>Methanocorpusculum</taxon>
    </lineage>
</organism>
<evidence type="ECO:0000313" key="3">
    <source>
        <dbReference type="Proteomes" id="UP001141422"/>
    </source>
</evidence>
<dbReference type="RefSeq" id="WP_268924421.1">
    <property type="nucleotide sequence ID" value="NZ_JAPTGB010000005.1"/>
</dbReference>
<accession>A0ABT4IEN3</accession>
<dbReference type="GO" id="GO:0032259">
    <property type="term" value="P:methylation"/>
    <property type="evidence" value="ECO:0007669"/>
    <property type="project" value="UniProtKB-KW"/>
</dbReference>
<comment type="caution">
    <text evidence="2">The sequence shown here is derived from an EMBL/GenBank/DDBJ whole genome shotgun (WGS) entry which is preliminary data.</text>
</comment>
<dbReference type="NCBIfam" id="TIGR01444">
    <property type="entry name" value="fkbM_fam"/>
    <property type="match status" value="1"/>
</dbReference>
<keyword evidence="2" id="KW-0489">Methyltransferase</keyword>
<dbReference type="InterPro" id="IPR029063">
    <property type="entry name" value="SAM-dependent_MTases_sf"/>
</dbReference>
<gene>
    <name evidence="2" type="ORF">O0S10_03000</name>
</gene>
<sequence>MALELYQRYPDDEFAKQEYRYWQKVYWLTGEVTRRLGIDAEESRRLHAWSQQKYTTPEEICLHDITLNLDHPVIFRLISIEYADIFPTGMYYDRSGHWLSIPDFSQKEFNGEGPYETESVQLHNDDIVIDCGANIGVFSILAVKRGAKTVYAFDPQERALRLLNANITSNNCDGKIIPVPYGLSDKKCTLSFVEDNDNIGGSRISREGDAATTTIECTTIDDWVAENNIPRIDFIKADIEGAERDMLRGAANTIRRDHPRLAICTYHLPDDPEVLRDIILSIDPSYHIDQRAKKLYAW</sequence>
<evidence type="ECO:0000259" key="1">
    <source>
        <dbReference type="Pfam" id="PF05050"/>
    </source>
</evidence>
<dbReference type="InterPro" id="IPR006342">
    <property type="entry name" value="FkbM_mtfrase"/>
</dbReference>
<protein>
    <submittedName>
        <fullName evidence="2">FkbM family methyltransferase</fullName>
    </submittedName>
</protein>
<dbReference type="Gene3D" id="3.40.50.150">
    <property type="entry name" value="Vaccinia Virus protein VP39"/>
    <property type="match status" value="1"/>
</dbReference>
<dbReference type="EMBL" id="JAPTGB010000005">
    <property type="protein sequence ID" value="MCZ0860198.1"/>
    <property type="molecule type" value="Genomic_DNA"/>
</dbReference>
<dbReference type="SUPFAM" id="SSF53335">
    <property type="entry name" value="S-adenosyl-L-methionine-dependent methyltransferases"/>
    <property type="match status" value="1"/>
</dbReference>
<dbReference type="Pfam" id="PF05050">
    <property type="entry name" value="Methyltransf_21"/>
    <property type="match status" value="1"/>
</dbReference>
<dbReference type="PANTHER" id="PTHR34203:SF15">
    <property type="entry name" value="SLL1173 PROTEIN"/>
    <property type="match status" value="1"/>
</dbReference>
<dbReference type="Proteomes" id="UP001141422">
    <property type="component" value="Unassembled WGS sequence"/>
</dbReference>